<protein>
    <submittedName>
        <fullName evidence="1">Uncharacterized protein</fullName>
    </submittedName>
</protein>
<accession>A0ACC1NPW4</accession>
<dbReference type="Proteomes" id="UP001143910">
    <property type="component" value="Unassembled WGS sequence"/>
</dbReference>
<sequence>MSSNQDFNTSSTGTEESRRSSTSSASPSTLSTASPNVEHACKPEMIPTVFVSQAPVHPLPAYARDYPKPADDLDIDEALSRPPGRWTFRGSLQANLKKQTRPAPGFQEP</sequence>
<keyword evidence="2" id="KW-1185">Reference proteome</keyword>
<comment type="caution">
    <text evidence="1">The sequence shown here is derived from an EMBL/GenBank/DDBJ whole genome shotgun (WGS) entry which is preliminary data.</text>
</comment>
<evidence type="ECO:0000313" key="1">
    <source>
        <dbReference type="EMBL" id="KAJ2980957.1"/>
    </source>
</evidence>
<reference evidence="1" key="1">
    <citation type="submission" date="2022-08" db="EMBL/GenBank/DDBJ databases">
        <title>Genome Sequence of Lecanicillium fungicola.</title>
        <authorList>
            <person name="Buettner E."/>
        </authorList>
    </citation>
    <scope>NUCLEOTIDE SEQUENCE</scope>
    <source>
        <strain evidence="1">Babe33</strain>
    </source>
</reference>
<organism evidence="1 2">
    <name type="scientific">Zarea fungicola</name>
    <dbReference type="NCBI Taxonomy" id="93591"/>
    <lineage>
        <taxon>Eukaryota</taxon>
        <taxon>Fungi</taxon>
        <taxon>Dikarya</taxon>
        <taxon>Ascomycota</taxon>
        <taxon>Pezizomycotina</taxon>
        <taxon>Sordariomycetes</taxon>
        <taxon>Hypocreomycetidae</taxon>
        <taxon>Hypocreales</taxon>
        <taxon>Cordycipitaceae</taxon>
        <taxon>Zarea</taxon>
    </lineage>
</organism>
<dbReference type="EMBL" id="JANJQO010000161">
    <property type="protein sequence ID" value="KAJ2980957.1"/>
    <property type="molecule type" value="Genomic_DNA"/>
</dbReference>
<evidence type="ECO:0000313" key="2">
    <source>
        <dbReference type="Proteomes" id="UP001143910"/>
    </source>
</evidence>
<gene>
    <name evidence="1" type="ORF">NQ176_g2326</name>
</gene>
<proteinExistence type="predicted"/>
<name>A0ACC1NPW4_9HYPO</name>